<dbReference type="RefSeq" id="WP_114282888.1">
    <property type="nucleotide sequence ID" value="NZ_PSYR01000002.1"/>
</dbReference>
<organism evidence="1 2">
    <name type="scientific">Acidiferrobacter thiooxydans</name>
    <dbReference type="NCBI Taxonomy" id="163359"/>
    <lineage>
        <taxon>Bacteria</taxon>
        <taxon>Pseudomonadati</taxon>
        <taxon>Pseudomonadota</taxon>
        <taxon>Gammaproteobacteria</taxon>
        <taxon>Acidiferrobacterales</taxon>
        <taxon>Acidiferrobacteraceae</taxon>
        <taxon>Acidiferrobacter</taxon>
    </lineage>
</organism>
<dbReference type="EMBL" id="PSYR01000002">
    <property type="protein sequence ID" value="RCN55781.1"/>
    <property type="molecule type" value="Genomic_DNA"/>
</dbReference>
<proteinExistence type="predicted"/>
<name>A0A368HE84_9GAMM</name>
<reference evidence="1 2" key="1">
    <citation type="submission" date="2018-02" db="EMBL/GenBank/DDBJ databases">
        <title>Insights into the biology of acidophilic members of the Acidiferrobacteraceae family derived from comparative genomic analyses.</title>
        <authorList>
            <person name="Issotta F."/>
            <person name="Thyssen C."/>
            <person name="Mena C."/>
            <person name="Moya A."/>
            <person name="Bellenberg S."/>
            <person name="Sproer C."/>
            <person name="Covarrubias P.C."/>
            <person name="Sand W."/>
            <person name="Quatrini R."/>
            <person name="Vera M."/>
        </authorList>
    </citation>
    <scope>NUCLEOTIDE SEQUENCE [LARGE SCALE GENOMIC DNA]</scope>
    <source>
        <strain evidence="2">m-1</strain>
    </source>
</reference>
<gene>
    <name evidence="1" type="ORF">C4900_07625</name>
</gene>
<comment type="caution">
    <text evidence="1">The sequence shown here is derived from an EMBL/GenBank/DDBJ whole genome shotgun (WGS) entry which is preliminary data.</text>
</comment>
<sequence length="219" mass="24771">MSNHTEIGATEPRTLRAIRKAIRGNAHCVPGLLFRDRVVATPHGALSHEHDQELLALLDGGINYTFWYGHVVRGTPAPEAGSDPIWVALIVSSSFFVDAPTVDLLFQRYAYAMRDRCEYTPAWAQDPEDVFAIRPSFDEACRALAEMIRRFDQDLRDSRSVVEGMEKWDGEYGSDHMVESFIDPPGRQDLRSFDVYGLALKKDHNGVFLPEPLFEFPSK</sequence>
<dbReference type="OrthoDB" id="9974932at2"/>
<evidence type="ECO:0000313" key="1">
    <source>
        <dbReference type="EMBL" id="RCN55781.1"/>
    </source>
</evidence>
<evidence type="ECO:0000313" key="2">
    <source>
        <dbReference type="Proteomes" id="UP000253250"/>
    </source>
</evidence>
<keyword evidence="2" id="KW-1185">Reference proteome</keyword>
<dbReference type="Proteomes" id="UP000253250">
    <property type="component" value="Unassembled WGS sequence"/>
</dbReference>
<protein>
    <submittedName>
        <fullName evidence="1">Uncharacterized protein</fullName>
    </submittedName>
</protein>
<accession>A0A368HE84</accession>
<dbReference type="AlphaFoldDB" id="A0A368HE84"/>